<dbReference type="EMBL" id="JXKG01000010">
    <property type="protein sequence ID" value="OJG15138.1"/>
    <property type="molecule type" value="Genomic_DNA"/>
</dbReference>
<dbReference type="InterPro" id="IPR036166">
    <property type="entry name" value="YxeA-like_sf"/>
</dbReference>
<dbReference type="Gene3D" id="2.40.50.480">
    <property type="match status" value="1"/>
</dbReference>
<dbReference type="Pfam" id="PF06486">
    <property type="entry name" value="DUF1093"/>
    <property type="match status" value="1"/>
</dbReference>
<name>A0A1L8R5V3_9ENTE</name>
<proteinExistence type="predicted"/>
<sequence length="125" mass="13569">MLKGLIKGAVGVTLILGVLMGGALVFSDDASGEFAQIVDRLNPLVKEGNVYVKTAQPLEVNGYGTAHYRQVAADEKGNKRTIEFSGMSKLKQGHYLKLENKGAFVKTYEEVQKEEIPKAALTVID</sequence>
<organism evidence="1 2">
    <name type="scientific">Enterococcus canintestini</name>
    <dbReference type="NCBI Taxonomy" id="317010"/>
    <lineage>
        <taxon>Bacteria</taxon>
        <taxon>Bacillati</taxon>
        <taxon>Bacillota</taxon>
        <taxon>Bacilli</taxon>
        <taxon>Lactobacillales</taxon>
        <taxon>Enterococcaceae</taxon>
        <taxon>Enterococcus</taxon>
    </lineage>
</organism>
<comment type="caution">
    <text evidence="1">The sequence shown here is derived from an EMBL/GenBank/DDBJ whole genome shotgun (WGS) entry which is preliminary data.</text>
</comment>
<dbReference type="RefSeq" id="WP_071864901.1">
    <property type="nucleotide sequence ID" value="NZ_JBHLVQ010000025.1"/>
</dbReference>
<dbReference type="SUPFAM" id="SSF159121">
    <property type="entry name" value="BC4932-like"/>
    <property type="match status" value="1"/>
</dbReference>
<dbReference type="OrthoDB" id="2199916at2"/>
<reference evidence="1 2" key="1">
    <citation type="submission" date="2014-12" db="EMBL/GenBank/DDBJ databases">
        <title>Draft genome sequences of 29 type strains of Enterococci.</title>
        <authorList>
            <person name="Zhong Z."/>
            <person name="Sun Z."/>
            <person name="Liu W."/>
            <person name="Zhang W."/>
            <person name="Zhang H."/>
        </authorList>
    </citation>
    <scope>NUCLEOTIDE SEQUENCE [LARGE SCALE GENOMIC DNA]</scope>
    <source>
        <strain evidence="1 2">DSM 21207</strain>
    </source>
</reference>
<dbReference type="STRING" id="317010.RU96_GL000356"/>
<evidence type="ECO:0008006" key="3">
    <source>
        <dbReference type="Google" id="ProtNLM"/>
    </source>
</evidence>
<dbReference type="AlphaFoldDB" id="A0A1L8R5V3"/>
<dbReference type="PANTHER" id="PTHR36433:SF2">
    <property type="entry name" value="YXEA FAMILY PROTEIN"/>
    <property type="match status" value="1"/>
</dbReference>
<dbReference type="PANTHER" id="PTHR36433">
    <property type="entry name" value="HYPOTHETICAL CYTOSOLIC PROTEIN"/>
    <property type="match status" value="1"/>
</dbReference>
<accession>A0A1L8R5V3</accession>
<dbReference type="InterPro" id="IPR006542">
    <property type="entry name" value="DUF1093"/>
</dbReference>
<evidence type="ECO:0000313" key="2">
    <source>
        <dbReference type="Proteomes" id="UP000182835"/>
    </source>
</evidence>
<dbReference type="NCBIfam" id="TIGR01655">
    <property type="entry name" value="yxeA_fam"/>
    <property type="match status" value="1"/>
</dbReference>
<gene>
    <name evidence="1" type="ORF">RU96_GL000356</name>
</gene>
<dbReference type="Proteomes" id="UP000182835">
    <property type="component" value="Unassembled WGS sequence"/>
</dbReference>
<protein>
    <recommendedName>
        <fullName evidence="3">YxeA family protein</fullName>
    </recommendedName>
</protein>
<evidence type="ECO:0000313" key="1">
    <source>
        <dbReference type="EMBL" id="OJG15138.1"/>
    </source>
</evidence>